<dbReference type="Pfam" id="PF14659">
    <property type="entry name" value="Phage_int_SAM_3"/>
    <property type="match status" value="1"/>
</dbReference>
<evidence type="ECO:0000256" key="2">
    <source>
        <dbReference type="ARBA" id="ARBA00023125"/>
    </source>
</evidence>
<evidence type="ECO:0000256" key="1">
    <source>
        <dbReference type="ARBA" id="ARBA00022908"/>
    </source>
</evidence>
<dbReference type="Pfam" id="PF00589">
    <property type="entry name" value="Phage_integrase"/>
    <property type="match status" value="1"/>
</dbReference>
<evidence type="ECO:0000259" key="6">
    <source>
        <dbReference type="PROSITE" id="PS51898"/>
    </source>
</evidence>
<reference evidence="8 9" key="1">
    <citation type="submission" date="2017-06" db="EMBL/GenBank/DDBJ databases">
        <authorList>
            <person name="Kim H.J."/>
            <person name="Triplett B.A."/>
        </authorList>
    </citation>
    <scope>NUCLEOTIDE SEQUENCE [LARGE SCALE GENOMIC DNA]</scope>
    <source>
        <strain evidence="8 9">CGMCC 4.5593</strain>
    </source>
</reference>
<dbReference type="InterPro" id="IPR002104">
    <property type="entry name" value="Integrase_catalytic"/>
</dbReference>
<protein>
    <submittedName>
        <fullName evidence="8">Phage integrase, N-terminal SAM-like domain</fullName>
    </submittedName>
</protein>
<dbReference type="InterPro" id="IPR010998">
    <property type="entry name" value="Integrase_recombinase_N"/>
</dbReference>
<feature type="region of interest" description="Disordered" evidence="5">
    <location>
        <begin position="347"/>
        <end position="396"/>
    </location>
</feature>
<dbReference type="InterPro" id="IPR011010">
    <property type="entry name" value="DNA_brk_join_enz"/>
</dbReference>
<evidence type="ECO:0000259" key="7">
    <source>
        <dbReference type="PROSITE" id="PS51900"/>
    </source>
</evidence>
<evidence type="ECO:0000256" key="3">
    <source>
        <dbReference type="ARBA" id="ARBA00023172"/>
    </source>
</evidence>
<dbReference type="AlphaFoldDB" id="A0A239NRC6"/>
<dbReference type="Gene3D" id="1.10.443.10">
    <property type="entry name" value="Intergrase catalytic core"/>
    <property type="match status" value="1"/>
</dbReference>
<keyword evidence="1" id="KW-0229">DNA integration</keyword>
<proteinExistence type="predicted"/>
<sequence>MTTGDYLWQWHASRRKIQPTTLVSYETHIRVHLVPHLGHIPIDRLRVGHLQSMFDRISDRNLQIDIARCSGDVQVRASVKGVRKTGPATMQRIRATLRKALNDAIRTHRLIESNPAAYVELPSVQAPRARVWTSAAVQQWKETGLRPSSVMVWTPEQAGAFLDHVEDHDDLVYPIVALILHRGLRRGEALGLRENDVDLAGGTATITQQLTTVGYRPVLKVVKSYAGDRIIALDASTTTALRNYQERRERWRADAAWPKTELFFVRPDGRQWHPEQVSDRFERPVAGSGLPPIRLHDLRHCAATFLKASGSDLKDIQEVLGLSSITVAANTYTSVVHELESERAKAEAASALVPRRSGAAVGTPASHSHENDSGGPPGTRTRNLWIKSPQDLNNPNLKQRFHLHKRNRRMSSMDLGGPLGARMLATYRHFEQENPWPQLHRATTQLRRTPGSAGVQ</sequence>
<organism evidence="8 9">
    <name type="scientific">Asanoa hainanensis</name>
    <dbReference type="NCBI Taxonomy" id="560556"/>
    <lineage>
        <taxon>Bacteria</taxon>
        <taxon>Bacillati</taxon>
        <taxon>Actinomycetota</taxon>
        <taxon>Actinomycetes</taxon>
        <taxon>Micromonosporales</taxon>
        <taxon>Micromonosporaceae</taxon>
        <taxon>Asanoa</taxon>
    </lineage>
</organism>
<evidence type="ECO:0000313" key="8">
    <source>
        <dbReference type="EMBL" id="SNT56669.1"/>
    </source>
</evidence>
<dbReference type="EMBL" id="FZPH01000010">
    <property type="protein sequence ID" value="SNT56669.1"/>
    <property type="molecule type" value="Genomic_DNA"/>
</dbReference>
<dbReference type="PROSITE" id="PS51900">
    <property type="entry name" value="CB"/>
    <property type="match status" value="1"/>
</dbReference>
<accession>A0A239NRC6</accession>
<name>A0A239NRC6_9ACTN</name>
<feature type="domain" description="Tyr recombinase" evidence="6">
    <location>
        <begin position="148"/>
        <end position="345"/>
    </location>
</feature>
<dbReference type="GO" id="GO:0006310">
    <property type="term" value="P:DNA recombination"/>
    <property type="evidence" value="ECO:0007669"/>
    <property type="project" value="UniProtKB-KW"/>
</dbReference>
<evidence type="ECO:0000256" key="4">
    <source>
        <dbReference type="PROSITE-ProRule" id="PRU01248"/>
    </source>
</evidence>
<feature type="domain" description="Core-binding (CB)" evidence="7">
    <location>
        <begin position="1"/>
        <end position="105"/>
    </location>
</feature>
<dbReference type="Proteomes" id="UP000198362">
    <property type="component" value="Unassembled WGS sequence"/>
</dbReference>
<dbReference type="InterPro" id="IPR004107">
    <property type="entry name" value="Integrase_SAM-like_N"/>
</dbReference>
<evidence type="ECO:0000313" key="9">
    <source>
        <dbReference type="Proteomes" id="UP000198362"/>
    </source>
</evidence>
<dbReference type="CDD" id="cd01189">
    <property type="entry name" value="INT_ICEBs1_C_like"/>
    <property type="match status" value="1"/>
</dbReference>
<dbReference type="GO" id="GO:0015074">
    <property type="term" value="P:DNA integration"/>
    <property type="evidence" value="ECO:0007669"/>
    <property type="project" value="UniProtKB-KW"/>
</dbReference>
<keyword evidence="3" id="KW-0233">DNA recombination</keyword>
<dbReference type="InterPro" id="IPR044068">
    <property type="entry name" value="CB"/>
</dbReference>
<dbReference type="RefSeq" id="WP_245871171.1">
    <property type="nucleotide sequence ID" value="NZ_FZPH01000010.1"/>
</dbReference>
<dbReference type="InterPro" id="IPR013762">
    <property type="entry name" value="Integrase-like_cat_sf"/>
</dbReference>
<dbReference type="SUPFAM" id="SSF56349">
    <property type="entry name" value="DNA breaking-rejoining enzymes"/>
    <property type="match status" value="1"/>
</dbReference>
<keyword evidence="2 4" id="KW-0238">DNA-binding</keyword>
<evidence type="ECO:0000256" key="5">
    <source>
        <dbReference type="SAM" id="MobiDB-lite"/>
    </source>
</evidence>
<dbReference type="InterPro" id="IPR050090">
    <property type="entry name" value="Tyrosine_recombinase_XerCD"/>
</dbReference>
<dbReference type="PANTHER" id="PTHR30349:SF91">
    <property type="entry name" value="INTA PROTEIN"/>
    <property type="match status" value="1"/>
</dbReference>
<dbReference type="PANTHER" id="PTHR30349">
    <property type="entry name" value="PHAGE INTEGRASE-RELATED"/>
    <property type="match status" value="1"/>
</dbReference>
<dbReference type="Gene3D" id="1.10.150.130">
    <property type="match status" value="1"/>
</dbReference>
<keyword evidence="9" id="KW-1185">Reference proteome</keyword>
<gene>
    <name evidence="8" type="ORF">SAMN05421812_1109</name>
</gene>
<dbReference type="GO" id="GO:0003677">
    <property type="term" value="F:DNA binding"/>
    <property type="evidence" value="ECO:0007669"/>
    <property type="project" value="UniProtKB-UniRule"/>
</dbReference>
<dbReference type="PROSITE" id="PS51898">
    <property type="entry name" value="TYR_RECOMBINASE"/>
    <property type="match status" value="1"/>
</dbReference>